<feature type="compositionally biased region" description="Basic residues" evidence="1">
    <location>
        <begin position="124"/>
        <end position="133"/>
    </location>
</feature>
<proteinExistence type="predicted"/>
<dbReference type="AlphaFoldDB" id="A0AAV7VTK8"/>
<name>A0AAV7VTK8_PLEWA</name>
<dbReference type="EMBL" id="JANPWB010000003">
    <property type="protein sequence ID" value="KAJ1203621.1"/>
    <property type="molecule type" value="Genomic_DNA"/>
</dbReference>
<organism evidence="2 3">
    <name type="scientific">Pleurodeles waltl</name>
    <name type="common">Iberian ribbed newt</name>
    <dbReference type="NCBI Taxonomy" id="8319"/>
    <lineage>
        <taxon>Eukaryota</taxon>
        <taxon>Metazoa</taxon>
        <taxon>Chordata</taxon>
        <taxon>Craniata</taxon>
        <taxon>Vertebrata</taxon>
        <taxon>Euteleostomi</taxon>
        <taxon>Amphibia</taxon>
        <taxon>Batrachia</taxon>
        <taxon>Caudata</taxon>
        <taxon>Salamandroidea</taxon>
        <taxon>Salamandridae</taxon>
        <taxon>Pleurodelinae</taxon>
        <taxon>Pleurodeles</taxon>
    </lineage>
</organism>
<evidence type="ECO:0000313" key="3">
    <source>
        <dbReference type="Proteomes" id="UP001066276"/>
    </source>
</evidence>
<feature type="region of interest" description="Disordered" evidence="1">
    <location>
        <begin position="109"/>
        <end position="139"/>
    </location>
</feature>
<accession>A0AAV7VTK8</accession>
<evidence type="ECO:0000313" key="2">
    <source>
        <dbReference type="EMBL" id="KAJ1203621.1"/>
    </source>
</evidence>
<protein>
    <submittedName>
        <fullName evidence="2">Uncharacterized protein</fullName>
    </submittedName>
</protein>
<comment type="caution">
    <text evidence="2">The sequence shown here is derived from an EMBL/GenBank/DDBJ whole genome shotgun (WGS) entry which is preliminary data.</text>
</comment>
<feature type="region of interest" description="Disordered" evidence="1">
    <location>
        <begin position="165"/>
        <end position="184"/>
    </location>
</feature>
<keyword evidence="3" id="KW-1185">Reference proteome</keyword>
<dbReference type="Proteomes" id="UP001066276">
    <property type="component" value="Chromosome 2_1"/>
</dbReference>
<gene>
    <name evidence="2" type="ORF">NDU88_007405</name>
</gene>
<reference evidence="2" key="1">
    <citation type="journal article" date="2022" name="bioRxiv">
        <title>Sequencing and chromosome-scale assembly of the giantPleurodeles waltlgenome.</title>
        <authorList>
            <person name="Brown T."/>
            <person name="Elewa A."/>
            <person name="Iarovenko S."/>
            <person name="Subramanian E."/>
            <person name="Araus A.J."/>
            <person name="Petzold A."/>
            <person name="Susuki M."/>
            <person name="Suzuki K.-i.T."/>
            <person name="Hayashi T."/>
            <person name="Toyoda A."/>
            <person name="Oliveira C."/>
            <person name="Osipova E."/>
            <person name="Leigh N.D."/>
            <person name="Simon A."/>
            <person name="Yun M.H."/>
        </authorList>
    </citation>
    <scope>NUCLEOTIDE SEQUENCE</scope>
    <source>
        <strain evidence="2">20211129_DDA</strain>
        <tissue evidence="2">Liver</tissue>
    </source>
</reference>
<evidence type="ECO:0000256" key="1">
    <source>
        <dbReference type="SAM" id="MobiDB-lite"/>
    </source>
</evidence>
<sequence length="184" mass="20837">MGLPFRLLSWAAIREARPRKTQDARTPLLRYRASCCRGDGTPLPASLLGGHKRGAPPVRRGTPGLHFFATERLVAGETGFPFWLLSWAAIREARPRETRDARTPLLRHRTKAVDPPAPLDDIKKQKKHPRKLTNKTVRGGPKSLDEIDLLFEEVETILNSELGTHETLPQKKPSLQPKRIQEFF</sequence>